<keyword evidence="2" id="KW-1185">Reference proteome</keyword>
<gene>
    <name evidence="1" type="ORF">PoB_003250500</name>
</gene>
<dbReference type="EMBL" id="BLXT01003757">
    <property type="protein sequence ID" value="GFO06000.1"/>
    <property type="molecule type" value="Genomic_DNA"/>
</dbReference>
<name>A0AAV4AGV8_9GAST</name>
<protein>
    <recommendedName>
        <fullName evidence="3">Ubiquitin-like domain-containing protein</fullName>
    </recommendedName>
</protein>
<organism evidence="1 2">
    <name type="scientific">Plakobranchus ocellatus</name>
    <dbReference type="NCBI Taxonomy" id="259542"/>
    <lineage>
        <taxon>Eukaryota</taxon>
        <taxon>Metazoa</taxon>
        <taxon>Spiralia</taxon>
        <taxon>Lophotrochozoa</taxon>
        <taxon>Mollusca</taxon>
        <taxon>Gastropoda</taxon>
        <taxon>Heterobranchia</taxon>
        <taxon>Euthyneura</taxon>
        <taxon>Panpulmonata</taxon>
        <taxon>Sacoglossa</taxon>
        <taxon>Placobranchoidea</taxon>
        <taxon>Plakobranchidae</taxon>
        <taxon>Plakobranchus</taxon>
    </lineage>
</organism>
<evidence type="ECO:0000313" key="1">
    <source>
        <dbReference type="EMBL" id="GFO06000.1"/>
    </source>
</evidence>
<accession>A0AAV4AGV8</accession>
<evidence type="ECO:0000313" key="2">
    <source>
        <dbReference type="Proteomes" id="UP000735302"/>
    </source>
</evidence>
<dbReference type="Proteomes" id="UP000735302">
    <property type="component" value="Unassembled WGS sequence"/>
</dbReference>
<evidence type="ECO:0008006" key="3">
    <source>
        <dbReference type="Google" id="ProtNLM"/>
    </source>
</evidence>
<comment type="caution">
    <text evidence="1">The sequence shown here is derived from an EMBL/GenBank/DDBJ whole genome shotgun (WGS) entry which is preliminary data.</text>
</comment>
<sequence length="206" mass="24075">MFSRPSILFMYKRGFSTLRVGLKEYFNIYLNIRCDQRKKVAPHFFTAALLISQQLIRPLKEADNEKPLKLTIRHGIRNFNVTLQLAGNENGARISMRHLAEVVLHETGILPNEQKYCFRGVTWKNPDLGPWSPALRDLGLKNGDKVQLVAYHQPKPDWEATEEQQLLDKRFIGLLREVHDIFYRLHGVSSAATLRREWEDSSYRRE</sequence>
<reference evidence="1 2" key="1">
    <citation type="journal article" date="2021" name="Elife">
        <title>Chloroplast acquisition without the gene transfer in kleptoplastic sea slugs, Plakobranchus ocellatus.</title>
        <authorList>
            <person name="Maeda T."/>
            <person name="Takahashi S."/>
            <person name="Yoshida T."/>
            <person name="Shimamura S."/>
            <person name="Takaki Y."/>
            <person name="Nagai Y."/>
            <person name="Toyoda A."/>
            <person name="Suzuki Y."/>
            <person name="Arimoto A."/>
            <person name="Ishii H."/>
            <person name="Satoh N."/>
            <person name="Nishiyama T."/>
            <person name="Hasebe M."/>
            <person name="Maruyama T."/>
            <person name="Minagawa J."/>
            <person name="Obokata J."/>
            <person name="Shigenobu S."/>
        </authorList>
    </citation>
    <scope>NUCLEOTIDE SEQUENCE [LARGE SCALE GENOMIC DNA]</scope>
</reference>
<dbReference type="AlphaFoldDB" id="A0AAV4AGV8"/>
<dbReference type="Gene3D" id="3.10.20.90">
    <property type="entry name" value="Phosphatidylinositol 3-kinase Catalytic Subunit, Chain A, domain 1"/>
    <property type="match status" value="1"/>
</dbReference>
<proteinExistence type="predicted"/>